<comment type="caution">
    <text evidence="1">The sequence shown here is derived from an EMBL/GenBank/DDBJ whole genome shotgun (WGS) entry which is preliminary data.</text>
</comment>
<dbReference type="InterPro" id="IPR009553">
    <property type="entry name" value="DUF1173"/>
</dbReference>
<dbReference type="Proteomes" id="UP000542811">
    <property type="component" value="Unassembled WGS sequence"/>
</dbReference>
<accession>A0ABR6GC40</accession>
<gene>
    <name evidence="1" type="ORF">FHS25_004347</name>
</gene>
<dbReference type="EMBL" id="JACHXX010000006">
    <property type="protein sequence ID" value="MBB3163852.1"/>
    <property type="molecule type" value="Genomic_DNA"/>
</dbReference>
<proteinExistence type="predicted"/>
<evidence type="ECO:0000313" key="2">
    <source>
        <dbReference type="Proteomes" id="UP000542811"/>
    </source>
</evidence>
<dbReference type="Pfam" id="PF06666">
    <property type="entry name" value="DUF1173"/>
    <property type="match status" value="1"/>
</dbReference>
<organism evidence="1 2">
    <name type="scientific">Rhizobium laguerreae</name>
    <dbReference type="NCBI Taxonomy" id="1076926"/>
    <lineage>
        <taxon>Bacteria</taxon>
        <taxon>Pseudomonadati</taxon>
        <taxon>Pseudomonadota</taxon>
        <taxon>Alphaproteobacteria</taxon>
        <taxon>Hyphomicrobiales</taxon>
        <taxon>Rhizobiaceae</taxon>
        <taxon>Rhizobium/Agrobacterium group</taxon>
        <taxon>Rhizobium</taxon>
    </lineage>
</organism>
<protein>
    <recommendedName>
        <fullName evidence="3">DUF1173 domain-containing protein</fullName>
    </recommendedName>
</protein>
<keyword evidence="2" id="KW-1185">Reference proteome</keyword>
<name>A0ABR6GC40_9HYPH</name>
<sequence>MLSPNLQVSVRSVPISEVLTSNHMVKTGPKRGVPSTLYCLFCASVIDETHATCSQASQPVRRDDHGGHVRRFSIGEQVYDEDDPELSARLERAYAQKLRPLCRCIEPPLPMYIARIDGLHVIKRMPLSGRDHDPACPSYEPPYELSGLGSLIGNAIQIDGSGKAALKLDFPLTKKRAGSAPASSTVASEPALRNETRKLSLRAVLHYLWEAGELTEWRSSWAGKRGWGRVRTSLMNAASQMTARGAPLSDILFVPEVFHQQEREGIASRRAAALAPAHTSSSGPRKLMITVAEVKEFTASRDGQKIVVRHLPFPFMIEERTWKRLSARYETEMELWRSSEDFHLTMIATFGISGAGIASIEELAIMVVNENWIPFESMQEQHLLERLSRLKRKSVKGLRFNLSREQPIVSVTLPEQRPAPVAMFIVPPGAGEDFEKALTEMIETRPEITPWIWRVAEGEMPQLP</sequence>
<evidence type="ECO:0000313" key="1">
    <source>
        <dbReference type="EMBL" id="MBB3163852.1"/>
    </source>
</evidence>
<reference evidence="1 2" key="1">
    <citation type="submission" date="2020-08" db="EMBL/GenBank/DDBJ databases">
        <title>Genomic Encyclopedia of Type Strains, Phase III (KMG-III): the genomes of soil and plant-associated and newly described type strains.</title>
        <authorList>
            <person name="Whitman W."/>
        </authorList>
    </citation>
    <scope>NUCLEOTIDE SEQUENCE [LARGE SCALE GENOMIC DNA]</scope>
    <source>
        <strain evidence="1 2">CECT 8280</strain>
    </source>
</reference>
<evidence type="ECO:0008006" key="3">
    <source>
        <dbReference type="Google" id="ProtNLM"/>
    </source>
</evidence>